<gene>
    <name evidence="1" type="ORF">G8770_03750</name>
</gene>
<comment type="caution">
    <text evidence="1">The sequence shown here is derived from an EMBL/GenBank/DDBJ whole genome shotgun (WGS) entry which is preliminary data.</text>
</comment>
<evidence type="ECO:0000313" key="2">
    <source>
        <dbReference type="Proteomes" id="UP000787472"/>
    </source>
</evidence>
<dbReference type="AlphaFoldDB" id="A0A9E5JTN4"/>
<dbReference type="Proteomes" id="UP000787472">
    <property type="component" value="Unassembled WGS sequence"/>
</dbReference>
<sequence length="60" mass="6760">MDQLLAILKSLNEKRKRCLDQTDSDEDEYTNGYQAGVEEGRKAAFREAMALVAEQIPLAD</sequence>
<reference evidence="1" key="1">
    <citation type="submission" date="2020-03" db="EMBL/GenBank/DDBJ databases">
        <authorList>
            <person name="Guo F."/>
        </authorList>
    </citation>
    <scope>NUCLEOTIDE SEQUENCE</scope>
    <source>
        <strain evidence="1">JCM 30134</strain>
    </source>
</reference>
<dbReference type="RefSeq" id="WP_167181901.1">
    <property type="nucleotide sequence ID" value="NZ_JAAONZ010000002.1"/>
</dbReference>
<protein>
    <submittedName>
        <fullName evidence="1">Uncharacterized protein</fullName>
    </submittedName>
</protein>
<proteinExistence type="predicted"/>
<evidence type="ECO:0000313" key="1">
    <source>
        <dbReference type="EMBL" id="NHO64660.1"/>
    </source>
</evidence>
<organism evidence="1 2">
    <name type="scientific">Pseudomaricurvus hydrocarbonicus</name>
    <dbReference type="NCBI Taxonomy" id="1470433"/>
    <lineage>
        <taxon>Bacteria</taxon>
        <taxon>Pseudomonadati</taxon>
        <taxon>Pseudomonadota</taxon>
        <taxon>Gammaproteobacteria</taxon>
        <taxon>Cellvibrionales</taxon>
        <taxon>Cellvibrionaceae</taxon>
        <taxon>Pseudomaricurvus</taxon>
    </lineage>
</organism>
<dbReference type="EMBL" id="JAAONZ010000002">
    <property type="protein sequence ID" value="NHO64660.1"/>
    <property type="molecule type" value="Genomic_DNA"/>
</dbReference>
<name>A0A9E5JTN4_9GAMM</name>
<accession>A0A9E5JTN4</accession>
<keyword evidence="2" id="KW-1185">Reference proteome</keyword>